<dbReference type="Gene3D" id="1.10.10.10">
    <property type="entry name" value="Winged helix-like DNA-binding domain superfamily/Winged helix DNA-binding domain"/>
    <property type="match status" value="1"/>
</dbReference>
<proteinExistence type="predicted"/>
<dbReference type="RefSeq" id="WP_146135419.1">
    <property type="nucleotide sequence ID" value="NZ_PVUE01000018.1"/>
</dbReference>
<dbReference type="AlphaFoldDB" id="A0A2T0ZU72"/>
<dbReference type="OrthoDB" id="3369460at2"/>
<dbReference type="CDD" id="cd06170">
    <property type="entry name" value="LuxR_C_like"/>
    <property type="match status" value="1"/>
</dbReference>
<reference evidence="2 3" key="1">
    <citation type="submission" date="2018-03" db="EMBL/GenBank/DDBJ databases">
        <title>Genomic Encyclopedia of Archaeal and Bacterial Type Strains, Phase II (KMG-II): from individual species to whole genera.</title>
        <authorList>
            <person name="Goeker M."/>
        </authorList>
    </citation>
    <scope>NUCLEOTIDE SEQUENCE [LARGE SCALE GENOMIC DNA]</scope>
    <source>
        <strain evidence="2 3">DSM 100065</strain>
    </source>
</reference>
<accession>A0A2T0ZU72</accession>
<protein>
    <submittedName>
        <fullName evidence="2">Regulatory LuxR family protein</fullName>
    </submittedName>
</protein>
<dbReference type="GO" id="GO:0006355">
    <property type="term" value="P:regulation of DNA-templated transcription"/>
    <property type="evidence" value="ECO:0007669"/>
    <property type="project" value="InterPro"/>
</dbReference>
<dbReference type="Proteomes" id="UP000237752">
    <property type="component" value="Unassembled WGS sequence"/>
</dbReference>
<keyword evidence="3" id="KW-1185">Reference proteome</keyword>
<comment type="caution">
    <text evidence="2">The sequence shown here is derived from an EMBL/GenBank/DDBJ whole genome shotgun (WGS) entry which is preliminary data.</text>
</comment>
<sequence>MSAAPASVTRTRRDVDLHEWARHRPAGGTDFDNHDAIRELSRRHAAASARDQQLLGGRAALDRLLTEPEPDPALLVQQVTALSVLRARLTQLADRTGRELLSLHAGEPPSAEAFNAALPADRALLARGVRLRIVYPVEFAQLSRVRTYTTTICADGAQVQFTDAVPYRMIISDGARAVVPIVRDRRSDGAIITTEPALVIGLRHLAWGLFRSGRELKQIDPAAPSGRPTQIELAVIRVMSEGLTDEAACKRLAVSERTFRRHVAQLLERLGATSRFQAGIRAVERGWL</sequence>
<dbReference type="Pfam" id="PF00196">
    <property type="entry name" value="GerE"/>
    <property type="match status" value="1"/>
</dbReference>
<evidence type="ECO:0000313" key="2">
    <source>
        <dbReference type="EMBL" id="PRZ39638.1"/>
    </source>
</evidence>
<dbReference type="GO" id="GO:0003677">
    <property type="term" value="F:DNA binding"/>
    <property type="evidence" value="ECO:0007669"/>
    <property type="project" value="InterPro"/>
</dbReference>
<dbReference type="SUPFAM" id="SSF46894">
    <property type="entry name" value="C-terminal effector domain of the bipartite response regulators"/>
    <property type="match status" value="1"/>
</dbReference>
<dbReference type="PROSITE" id="PS50043">
    <property type="entry name" value="HTH_LUXR_2"/>
    <property type="match status" value="1"/>
</dbReference>
<evidence type="ECO:0000313" key="3">
    <source>
        <dbReference type="Proteomes" id="UP000237752"/>
    </source>
</evidence>
<organism evidence="2 3">
    <name type="scientific">Antricoccus suffuscus</name>
    <dbReference type="NCBI Taxonomy" id="1629062"/>
    <lineage>
        <taxon>Bacteria</taxon>
        <taxon>Bacillati</taxon>
        <taxon>Actinomycetota</taxon>
        <taxon>Actinomycetes</taxon>
        <taxon>Geodermatophilales</taxon>
        <taxon>Antricoccaceae</taxon>
        <taxon>Antricoccus</taxon>
    </lineage>
</organism>
<feature type="domain" description="HTH luxR-type" evidence="1">
    <location>
        <begin position="221"/>
        <end position="286"/>
    </location>
</feature>
<dbReference type="SMART" id="SM00421">
    <property type="entry name" value="HTH_LUXR"/>
    <property type="match status" value="1"/>
</dbReference>
<dbReference type="InterPro" id="IPR000792">
    <property type="entry name" value="Tscrpt_reg_LuxR_C"/>
</dbReference>
<dbReference type="EMBL" id="PVUE01000018">
    <property type="protein sequence ID" value="PRZ39638.1"/>
    <property type="molecule type" value="Genomic_DNA"/>
</dbReference>
<evidence type="ECO:0000259" key="1">
    <source>
        <dbReference type="PROSITE" id="PS50043"/>
    </source>
</evidence>
<gene>
    <name evidence="2" type="ORF">CLV47_1182</name>
</gene>
<dbReference type="InterPro" id="IPR016032">
    <property type="entry name" value="Sig_transdc_resp-reg_C-effctor"/>
</dbReference>
<dbReference type="InterPro" id="IPR036388">
    <property type="entry name" value="WH-like_DNA-bd_sf"/>
</dbReference>
<name>A0A2T0ZU72_9ACTN</name>